<geneLocation type="plasmid" evidence="1 2">
    <name>pFA3</name>
</geneLocation>
<keyword evidence="2" id="KW-1185">Reference proteome</keyword>
<organism evidence="1 2">
    <name type="scientific">Fulvitalea axinellae</name>
    <dbReference type="NCBI Taxonomy" id="1182444"/>
    <lineage>
        <taxon>Bacteria</taxon>
        <taxon>Pseudomonadati</taxon>
        <taxon>Bacteroidota</taxon>
        <taxon>Cytophagia</taxon>
        <taxon>Cytophagales</taxon>
        <taxon>Persicobacteraceae</taxon>
        <taxon>Fulvitalea</taxon>
    </lineage>
</organism>
<name>A0AAU9D3B6_9BACT</name>
<gene>
    <name evidence="1" type="ORF">FUAX_44990</name>
</gene>
<dbReference type="EMBL" id="AP025317">
    <property type="protein sequence ID" value="BDD12067.1"/>
    <property type="molecule type" value="Genomic_DNA"/>
</dbReference>
<reference evidence="1 2" key="1">
    <citation type="submission" date="2021-12" db="EMBL/GenBank/DDBJ databases">
        <title>Genome sequencing of bacteria with rrn-lacking chromosome and rrn-plasmid.</title>
        <authorList>
            <person name="Anda M."/>
            <person name="Iwasaki W."/>
        </authorList>
    </citation>
    <scope>NUCLEOTIDE SEQUENCE [LARGE SCALE GENOMIC DNA]</scope>
    <source>
        <strain evidence="1 2">DSM 100852</strain>
        <plasmid evidence="1 2">pFA3</plasmid>
    </source>
</reference>
<keyword evidence="1" id="KW-0614">Plasmid</keyword>
<dbReference type="Proteomes" id="UP001348817">
    <property type="component" value="Plasmid pFA3"/>
</dbReference>
<evidence type="ECO:0000313" key="1">
    <source>
        <dbReference type="EMBL" id="BDD12067.1"/>
    </source>
</evidence>
<sequence>MKHCLILFIVGFQFFCYKSFAKTDTTNVYYQALKLHLEYWNNFHSERPDLVKIPTTYFVESDYYSTEGLPDTIAGHQIQYLTHNEIRIKTKGGKSFPLIAVRPVRWDSRRNLLIIAVIDFTVSRTRRTTNYANGGGSSFEVVCNQNSKVSLRIINQGGI</sequence>
<proteinExistence type="predicted"/>
<evidence type="ECO:0000313" key="2">
    <source>
        <dbReference type="Proteomes" id="UP001348817"/>
    </source>
</evidence>
<accession>A0AAU9D3B6</accession>
<protein>
    <submittedName>
        <fullName evidence="1">Uncharacterized protein</fullName>
    </submittedName>
</protein>
<dbReference type="KEGG" id="fax:FUAX_44990"/>
<dbReference type="AlphaFoldDB" id="A0AAU9D3B6"/>